<evidence type="ECO:0000256" key="2">
    <source>
        <dbReference type="ARBA" id="ARBA00022475"/>
    </source>
</evidence>
<dbReference type="CDD" id="cd16380">
    <property type="entry name" value="YitT_C"/>
    <property type="match status" value="1"/>
</dbReference>
<dbReference type="STRING" id="1293.SH09_02920"/>
<evidence type="ECO:0000313" key="8">
    <source>
        <dbReference type="EMBL" id="SUM31832.1"/>
    </source>
</evidence>
<protein>
    <submittedName>
        <fullName evidence="8">Membrane protein</fullName>
    </submittedName>
</protein>
<feature type="transmembrane region" description="Helical" evidence="6">
    <location>
        <begin position="12"/>
        <end position="31"/>
    </location>
</feature>
<evidence type="ECO:0000256" key="4">
    <source>
        <dbReference type="ARBA" id="ARBA00022989"/>
    </source>
</evidence>
<dbReference type="Proteomes" id="UP000255277">
    <property type="component" value="Unassembled WGS sequence"/>
</dbReference>
<sequence length="280" mass="30333">MWMNKTVRDLILIVIGSFIFAAGVNTFIISADLGEGGVTGLAIVLYYAFHISPGITNFVLNAILIAIGYKFLSKRSMYLTIVATVLISLFLEVTKSWEIETGNILVNAVFGGTCVGLGIGVIVLAGGTTAGTTILARIANKYLDVSTPYALLFFDLIVVAISLSVIPVASALVTVISLYIGTKVMDYVIEGLNTKKAMTIISSKPDEIAKVIDEQVGRGLTILNGRGYFSREDKDVLYVVITKTQVTKAKRLIKKIDDNAFLVIHDVRDVYGNGFLIDEH</sequence>
<name>A0A380FCA1_STAGA</name>
<dbReference type="Pfam" id="PF02588">
    <property type="entry name" value="YitT_membrane"/>
    <property type="match status" value="1"/>
</dbReference>
<keyword evidence="4 6" id="KW-1133">Transmembrane helix</keyword>
<dbReference type="InterPro" id="IPR003740">
    <property type="entry name" value="YitT"/>
</dbReference>
<accession>A0A380FCA1</accession>
<dbReference type="EMBL" id="UHDK01000001">
    <property type="protein sequence ID" value="SUM31832.1"/>
    <property type="molecule type" value="Genomic_DNA"/>
</dbReference>
<feature type="transmembrane region" description="Helical" evidence="6">
    <location>
        <begin position="105"/>
        <end position="128"/>
    </location>
</feature>
<dbReference type="InterPro" id="IPR019264">
    <property type="entry name" value="DUF2179"/>
</dbReference>
<feature type="domain" description="DUF2179" evidence="7">
    <location>
        <begin position="218"/>
        <end position="272"/>
    </location>
</feature>
<dbReference type="InterPro" id="IPR015867">
    <property type="entry name" value="N-reg_PII/ATP_PRibTrfase_C"/>
</dbReference>
<dbReference type="Pfam" id="PF10035">
    <property type="entry name" value="DUF2179"/>
    <property type="match status" value="1"/>
</dbReference>
<evidence type="ECO:0000259" key="7">
    <source>
        <dbReference type="Pfam" id="PF10035"/>
    </source>
</evidence>
<comment type="subcellular location">
    <subcellularLocation>
        <location evidence="1">Cell membrane</location>
        <topology evidence="1">Multi-pass membrane protein</topology>
    </subcellularLocation>
</comment>
<dbReference type="GO" id="GO:0005886">
    <property type="term" value="C:plasma membrane"/>
    <property type="evidence" value="ECO:0007669"/>
    <property type="project" value="UniProtKB-SubCell"/>
</dbReference>
<reference evidence="8 9" key="1">
    <citation type="submission" date="2018-06" db="EMBL/GenBank/DDBJ databases">
        <authorList>
            <consortium name="Pathogen Informatics"/>
            <person name="Doyle S."/>
        </authorList>
    </citation>
    <scope>NUCLEOTIDE SEQUENCE [LARGE SCALE GENOMIC DNA]</scope>
    <source>
        <strain evidence="8 9">NCTC12195</strain>
    </source>
</reference>
<evidence type="ECO:0000256" key="6">
    <source>
        <dbReference type="SAM" id="Phobius"/>
    </source>
</evidence>
<dbReference type="Gene3D" id="3.30.70.120">
    <property type="match status" value="1"/>
</dbReference>
<dbReference type="AlphaFoldDB" id="A0A380FCA1"/>
<dbReference type="PANTHER" id="PTHR33545:SF4">
    <property type="entry name" value="UPF0750 MEMBRANE PROTEIN YXKD"/>
    <property type="match status" value="1"/>
</dbReference>
<dbReference type="InterPro" id="IPR051461">
    <property type="entry name" value="UPF0750_membrane"/>
</dbReference>
<keyword evidence="3 6" id="KW-0812">Transmembrane</keyword>
<evidence type="ECO:0000256" key="3">
    <source>
        <dbReference type="ARBA" id="ARBA00022692"/>
    </source>
</evidence>
<feature type="transmembrane region" description="Helical" evidence="6">
    <location>
        <begin position="149"/>
        <end position="180"/>
    </location>
</feature>
<evidence type="ECO:0000256" key="1">
    <source>
        <dbReference type="ARBA" id="ARBA00004651"/>
    </source>
</evidence>
<dbReference type="PANTHER" id="PTHR33545">
    <property type="entry name" value="UPF0750 MEMBRANE PROTEIN YITT-RELATED"/>
    <property type="match status" value="1"/>
</dbReference>
<evidence type="ECO:0000313" key="9">
    <source>
        <dbReference type="Proteomes" id="UP000255277"/>
    </source>
</evidence>
<feature type="transmembrane region" description="Helical" evidence="6">
    <location>
        <begin position="43"/>
        <end position="69"/>
    </location>
</feature>
<proteinExistence type="predicted"/>
<evidence type="ECO:0000256" key="5">
    <source>
        <dbReference type="ARBA" id="ARBA00023136"/>
    </source>
</evidence>
<keyword evidence="2" id="KW-1003">Cell membrane</keyword>
<dbReference type="PIRSF" id="PIRSF006483">
    <property type="entry name" value="Membrane_protein_YitT"/>
    <property type="match status" value="1"/>
</dbReference>
<gene>
    <name evidence="8" type="ORF">NCTC12195_01269</name>
</gene>
<keyword evidence="5 6" id="KW-0472">Membrane</keyword>
<organism evidence="8 9">
    <name type="scientific">Staphylococcus gallinarum</name>
    <dbReference type="NCBI Taxonomy" id="1293"/>
    <lineage>
        <taxon>Bacteria</taxon>
        <taxon>Bacillati</taxon>
        <taxon>Bacillota</taxon>
        <taxon>Bacilli</taxon>
        <taxon>Bacillales</taxon>
        <taxon>Staphylococcaceae</taxon>
        <taxon>Staphylococcus</taxon>
    </lineage>
</organism>